<dbReference type="Pfam" id="PF14392">
    <property type="entry name" value="zf-CCHC_4"/>
    <property type="match status" value="1"/>
</dbReference>
<feature type="region of interest" description="Disordered" evidence="1">
    <location>
        <begin position="78"/>
        <end position="276"/>
    </location>
</feature>
<keyword evidence="4" id="KW-1185">Reference proteome</keyword>
<dbReference type="InterPro" id="IPR025836">
    <property type="entry name" value="Zn_knuckle_CX2CX4HX4C"/>
</dbReference>
<comment type="caution">
    <text evidence="3">The sequence shown here is derived from an EMBL/GenBank/DDBJ whole genome shotgun (WGS) entry which is preliminary data.</text>
</comment>
<dbReference type="Proteomes" id="UP000266723">
    <property type="component" value="Unassembled WGS sequence"/>
</dbReference>
<evidence type="ECO:0000259" key="2">
    <source>
        <dbReference type="Pfam" id="PF14392"/>
    </source>
</evidence>
<dbReference type="EMBL" id="QGKV02001507">
    <property type="protein sequence ID" value="KAF3529661.1"/>
    <property type="molecule type" value="Genomic_DNA"/>
</dbReference>
<gene>
    <name evidence="3" type="ORF">DY000_02038740</name>
</gene>
<feature type="compositionally biased region" description="Polar residues" evidence="1">
    <location>
        <begin position="100"/>
        <end position="111"/>
    </location>
</feature>
<name>A0ABQ7BBX4_BRACR</name>
<proteinExistence type="predicted"/>
<sequence>MKYSVRPSPLGDSTDRKARIQVSTEADKPLQFERRISFPNRDIGKVSLVYEGLHQYYFTCNLISHDENTCPQLTPVEREAKRRQRAESHGINDHTRLPIQGSQAYNSNSRNPLKRPRYPSNGRHLSPLATSRSNELLREDKRRKNSSASSTAREVRNPDYQPRDHRSSSRHDTRSHQGKEVWSRLEILNNRDEARGRNNERHHPRNTHRHVALRQRNSSTTEWRPRRNNEVPTNRASEARVPRHALPDPTERSQATYDSQRTISDTRASLESGEINAFHSQSRNVAAVSAETET</sequence>
<feature type="compositionally biased region" description="Basic and acidic residues" evidence="1">
    <location>
        <begin position="153"/>
        <end position="201"/>
    </location>
</feature>
<evidence type="ECO:0000256" key="1">
    <source>
        <dbReference type="SAM" id="MobiDB-lite"/>
    </source>
</evidence>
<feature type="compositionally biased region" description="Polar residues" evidence="1">
    <location>
        <begin position="252"/>
        <end position="269"/>
    </location>
</feature>
<accession>A0ABQ7BBX4</accession>
<feature type="compositionally biased region" description="Basic and acidic residues" evidence="1">
    <location>
        <begin position="237"/>
        <end position="251"/>
    </location>
</feature>
<evidence type="ECO:0000313" key="4">
    <source>
        <dbReference type="Proteomes" id="UP000266723"/>
    </source>
</evidence>
<protein>
    <recommendedName>
        <fullName evidence="2">Zinc knuckle CX2CX4HX4C domain-containing protein</fullName>
    </recommendedName>
</protein>
<organism evidence="3 4">
    <name type="scientific">Brassica cretica</name>
    <name type="common">Mustard</name>
    <dbReference type="NCBI Taxonomy" id="69181"/>
    <lineage>
        <taxon>Eukaryota</taxon>
        <taxon>Viridiplantae</taxon>
        <taxon>Streptophyta</taxon>
        <taxon>Embryophyta</taxon>
        <taxon>Tracheophyta</taxon>
        <taxon>Spermatophyta</taxon>
        <taxon>Magnoliopsida</taxon>
        <taxon>eudicotyledons</taxon>
        <taxon>Gunneridae</taxon>
        <taxon>Pentapetalae</taxon>
        <taxon>rosids</taxon>
        <taxon>malvids</taxon>
        <taxon>Brassicales</taxon>
        <taxon>Brassicaceae</taxon>
        <taxon>Brassiceae</taxon>
        <taxon>Brassica</taxon>
    </lineage>
</organism>
<reference evidence="3 4" key="1">
    <citation type="journal article" date="2020" name="BMC Genomics">
        <title>Intraspecific diversification of the crop wild relative Brassica cretica Lam. using demographic model selection.</title>
        <authorList>
            <person name="Kioukis A."/>
            <person name="Michalopoulou V.A."/>
            <person name="Briers L."/>
            <person name="Pirintsos S."/>
            <person name="Studholme D.J."/>
            <person name="Pavlidis P."/>
            <person name="Sarris P.F."/>
        </authorList>
    </citation>
    <scope>NUCLEOTIDE SEQUENCE [LARGE SCALE GENOMIC DNA]</scope>
    <source>
        <strain evidence="4">cv. PFS-1207/04</strain>
    </source>
</reference>
<feature type="compositionally biased region" description="Basic residues" evidence="1">
    <location>
        <begin position="202"/>
        <end position="213"/>
    </location>
</feature>
<evidence type="ECO:0000313" key="3">
    <source>
        <dbReference type="EMBL" id="KAF3529661.1"/>
    </source>
</evidence>
<feature type="domain" description="Zinc knuckle CX2CX4HX4C" evidence="2">
    <location>
        <begin position="27"/>
        <end position="71"/>
    </location>
</feature>
<feature type="compositionally biased region" description="Basic and acidic residues" evidence="1">
    <location>
        <begin position="78"/>
        <end position="96"/>
    </location>
</feature>